<keyword evidence="3" id="KW-0804">Transcription</keyword>
<dbReference type="PROSITE" id="PS00622">
    <property type="entry name" value="HTH_LUXR_1"/>
    <property type="match status" value="1"/>
</dbReference>
<dbReference type="RefSeq" id="WP_338239932.1">
    <property type="nucleotide sequence ID" value="NZ_BQKE01000007.1"/>
</dbReference>
<dbReference type="SUPFAM" id="SSF46894">
    <property type="entry name" value="C-terminal effector domain of the bipartite response regulators"/>
    <property type="match status" value="1"/>
</dbReference>
<protein>
    <recommendedName>
        <fullName evidence="4">HTH luxR-type domain-containing protein</fullName>
    </recommendedName>
</protein>
<evidence type="ECO:0000313" key="5">
    <source>
        <dbReference type="EMBL" id="GJM64881.1"/>
    </source>
</evidence>
<keyword evidence="1" id="KW-0805">Transcription regulation</keyword>
<dbReference type="InterPro" id="IPR036388">
    <property type="entry name" value="WH-like_DNA-bd_sf"/>
</dbReference>
<proteinExistence type="predicted"/>
<name>A0AAN4W3B5_9BACT</name>
<dbReference type="EMBL" id="BQKE01000007">
    <property type="protein sequence ID" value="GJM64881.1"/>
    <property type="molecule type" value="Genomic_DNA"/>
</dbReference>
<dbReference type="GO" id="GO:0003677">
    <property type="term" value="F:DNA binding"/>
    <property type="evidence" value="ECO:0007669"/>
    <property type="project" value="UniProtKB-KW"/>
</dbReference>
<dbReference type="Pfam" id="PF00196">
    <property type="entry name" value="GerE"/>
    <property type="match status" value="1"/>
</dbReference>
<accession>A0AAN4W3B5</accession>
<dbReference type="SMART" id="SM00421">
    <property type="entry name" value="HTH_LUXR"/>
    <property type="match status" value="1"/>
</dbReference>
<dbReference type="GO" id="GO:0006355">
    <property type="term" value="P:regulation of DNA-templated transcription"/>
    <property type="evidence" value="ECO:0007669"/>
    <property type="project" value="InterPro"/>
</dbReference>
<reference evidence="5 6" key="1">
    <citation type="submission" date="2021-12" db="EMBL/GenBank/DDBJ databases">
        <title>Genome sequencing of bacteria with rrn-lacking chromosome and rrn-plasmid.</title>
        <authorList>
            <person name="Anda M."/>
            <person name="Iwasaki W."/>
        </authorList>
    </citation>
    <scope>NUCLEOTIDE SEQUENCE [LARGE SCALE GENOMIC DNA]</scope>
    <source>
        <strain evidence="5 6">NBRC 15940</strain>
    </source>
</reference>
<evidence type="ECO:0000256" key="1">
    <source>
        <dbReference type="ARBA" id="ARBA00023015"/>
    </source>
</evidence>
<evidence type="ECO:0000256" key="3">
    <source>
        <dbReference type="ARBA" id="ARBA00023163"/>
    </source>
</evidence>
<organism evidence="5 6">
    <name type="scientific">Persicobacter diffluens</name>
    <dbReference type="NCBI Taxonomy" id="981"/>
    <lineage>
        <taxon>Bacteria</taxon>
        <taxon>Pseudomonadati</taxon>
        <taxon>Bacteroidota</taxon>
        <taxon>Cytophagia</taxon>
        <taxon>Cytophagales</taxon>
        <taxon>Persicobacteraceae</taxon>
        <taxon>Persicobacter</taxon>
    </lineage>
</organism>
<dbReference type="Proteomes" id="UP001310022">
    <property type="component" value="Unassembled WGS sequence"/>
</dbReference>
<dbReference type="Gene3D" id="1.10.10.10">
    <property type="entry name" value="Winged helix-like DNA-binding domain superfamily/Winged helix DNA-binding domain"/>
    <property type="match status" value="1"/>
</dbReference>
<dbReference type="PANTHER" id="PTHR44688:SF16">
    <property type="entry name" value="DNA-BINDING TRANSCRIPTIONAL ACTIVATOR DEVR_DOSR"/>
    <property type="match status" value="1"/>
</dbReference>
<feature type="domain" description="HTH luxR-type" evidence="4">
    <location>
        <begin position="164"/>
        <end position="229"/>
    </location>
</feature>
<keyword evidence="2" id="KW-0238">DNA-binding</keyword>
<dbReference type="PRINTS" id="PR00038">
    <property type="entry name" value="HTHLUXR"/>
</dbReference>
<gene>
    <name evidence="5" type="ORF">PEDI_54330</name>
</gene>
<dbReference type="InterPro" id="IPR016032">
    <property type="entry name" value="Sig_transdc_resp-reg_C-effctor"/>
</dbReference>
<sequence length="230" mass="27082">MTEKEILLANRQNLRLIDQITIRENENLTNISSEMPCVVHLNNMQHLGIEQMNEFGTSLLRLSHDELISLGENFVKNYLHPEDVKLEIPNLIRFYGNADLDESYTFCQRVYDTKKRDYYWMLTTTKICRTEDLLISTSLPFNQVNHLTKKVNLALNDNVFMRKNWEKFASLSKREREVFNLIATGKSNTEIGELLFVSRETIKRHRKNIYYKLEINSIAGVLRYARAFVL</sequence>
<keyword evidence="6" id="KW-1185">Reference proteome</keyword>
<dbReference type="PANTHER" id="PTHR44688">
    <property type="entry name" value="DNA-BINDING TRANSCRIPTIONAL ACTIVATOR DEVR_DOSR"/>
    <property type="match status" value="1"/>
</dbReference>
<dbReference type="CDD" id="cd06170">
    <property type="entry name" value="LuxR_C_like"/>
    <property type="match status" value="1"/>
</dbReference>
<comment type="caution">
    <text evidence="5">The sequence shown here is derived from an EMBL/GenBank/DDBJ whole genome shotgun (WGS) entry which is preliminary data.</text>
</comment>
<evidence type="ECO:0000313" key="6">
    <source>
        <dbReference type="Proteomes" id="UP001310022"/>
    </source>
</evidence>
<dbReference type="InterPro" id="IPR000792">
    <property type="entry name" value="Tscrpt_reg_LuxR_C"/>
</dbReference>
<evidence type="ECO:0000256" key="2">
    <source>
        <dbReference type="ARBA" id="ARBA00023125"/>
    </source>
</evidence>
<evidence type="ECO:0000259" key="4">
    <source>
        <dbReference type="PROSITE" id="PS50043"/>
    </source>
</evidence>
<dbReference type="PROSITE" id="PS50043">
    <property type="entry name" value="HTH_LUXR_2"/>
    <property type="match status" value="1"/>
</dbReference>
<dbReference type="AlphaFoldDB" id="A0AAN4W3B5"/>